<sequence>MEDEIFAYPRNNPGDVSRYGFLKDISRLKDYVSAGPLRSGSAIILTNEPRMWKPARAGASDEAFSLTEGRSIGNGLLGWSDATSTITRAKHPGIEIRGKYDLLWSQYSLLAGSSCEFRTLALAVEP</sequence>
<gene>
    <name evidence="1" type="ORF">ACHFJ0_09000</name>
</gene>
<keyword evidence="2" id="KW-1185">Reference proteome</keyword>
<proteinExistence type="predicted"/>
<comment type="caution">
    <text evidence="1">The sequence shown here is derived from an EMBL/GenBank/DDBJ whole genome shotgun (WGS) entry which is preliminary data.</text>
</comment>
<reference evidence="1 2" key="1">
    <citation type="submission" date="2024-10" db="EMBL/GenBank/DDBJ databases">
        <title>Paracoccus drimophilus sp. nov., a novel bacterium from corn roots in Hunan.</title>
        <authorList>
            <person name="Li X."/>
        </authorList>
    </citation>
    <scope>NUCLEOTIDE SEQUENCE [LARGE SCALE GENOMIC DNA]</scope>
    <source>
        <strain evidence="1 2">NGMCC 1.201697</strain>
    </source>
</reference>
<organism evidence="1 2">
    <name type="scientific">Paracoccus broussonetiae subsp. drimophilus</name>
    <dbReference type="NCBI Taxonomy" id="3373869"/>
    <lineage>
        <taxon>Bacteria</taxon>
        <taxon>Pseudomonadati</taxon>
        <taxon>Pseudomonadota</taxon>
        <taxon>Alphaproteobacteria</taxon>
        <taxon>Rhodobacterales</taxon>
        <taxon>Paracoccaceae</taxon>
        <taxon>Paracoccus</taxon>
        <taxon>Paracoccus broussonetiae</taxon>
    </lineage>
</organism>
<dbReference type="EMBL" id="JBIMPR010000006">
    <property type="protein sequence ID" value="MFH5774381.1"/>
    <property type="molecule type" value="Genomic_DNA"/>
</dbReference>
<protein>
    <submittedName>
        <fullName evidence="1">Uncharacterized protein</fullName>
    </submittedName>
</protein>
<dbReference type="Proteomes" id="UP001609376">
    <property type="component" value="Unassembled WGS sequence"/>
</dbReference>
<evidence type="ECO:0000313" key="2">
    <source>
        <dbReference type="Proteomes" id="UP001609376"/>
    </source>
</evidence>
<accession>A0ABW7LJ77</accession>
<evidence type="ECO:0000313" key="1">
    <source>
        <dbReference type="EMBL" id="MFH5774381.1"/>
    </source>
</evidence>
<name>A0ABW7LJ77_9RHOB</name>